<feature type="transmembrane region" description="Helical" evidence="1">
    <location>
        <begin position="82"/>
        <end position="101"/>
    </location>
</feature>
<dbReference type="OrthoDB" id="6891214at2"/>
<dbReference type="Proteomes" id="UP000016560">
    <property type="component" value="Unassembled WGS sequence"/>
</dbReference>
<evidence type="ECO:0000256" key="1">
    <source>
        <dbReference type="SAM" id="Phobius"/>
    </source>
</evidence>
<protein>
    <recommendedName>
        <fullName evidence="4">Transmembrane protein</fullName>
    </recommendedName>
</protein>
<evidence type="ECO:0008006" key="4">
    <source>
        <dbReference type="Google" id="ProtNLM"/>
    </source>
</evidence>
<evidence type="ECO:0000313" key="2">
    <source>
        <dbReference type="EMBL" id="GAD63370.1"/>
    </source>
</evidence>
<proteinExistence type="predicted"/>
<reference evidence="2" key="1">
    <citation type="submission" date="2024-09" db="EMBL/GenBank/DDBJ databases">
        <title>Whole genome shotgun sequence of Pseudomonas alcaligenes NBRC 14159.</title>
        <authorList>
            <person name="Yoshida I."/>
            <person name="Hosoyama A."/>
            <person name="Tsuchikane K."/>
            <person name="Noguchi M."/>
            <person name="Hirakata S."/>
            <person name="Ando Y."/>
            <person name="Ohji S."/>
            <person name="Yamazoe A."/>
            <person name="Yamazaki S."/>
            <person name="Fujita N."/>
        </authorList>
    </citation>
    <scope>NUCLEOTIDE SEQUENCE</scope>
    <source>
        <strain evidence="2">NBRC 14159</strain>
    </source>
</reference>
<feature type="transmembrane region" description="Helical" evidence="1">
    <location>
        <begin position="113"/>
        <end position="134"/>
    </location>
</feature>
<name>U2ZPL0_AQUA1</name>
<dbReference type="RefSeq" id="WP_021701457.1">
    <property type="nucleotide sequence ID" value="NZ_BATI01000021.1"/>
</dbReference>
<gene>
    <name evidence="2" type="ORF">PA6_021_00660</name>
</gene>
<dbReference type="PROSITE" id="PS51257">
    <property type="entry name" value="PROKAR_LIPOPROTEIN"/>
    <property type="match status" value="1"/>
</dbReference>
<keyword evidence="1" id="KW-1133">Transmembrane helix</keyword>
<comment type="caution">
    <text evidence="2">The sequence shown here is derived from an EMBL/GenBank/DDBJ whole genome shotgun (WGS) entry which is preliminary data.</text>
</comment>
<organism evidence="2 3">
    <name type="scientific">Aquipseudomonas alcaligenes (strain ATCC 14909 / DSM 50342 / CCUG 1425 / JCM 20561 / NBRC 14159 / NCIMB 9945 / NCTC 10367 / 1577)</name>
    <name type="common">Pseudomonas alcaligenes</name>
    <dbReference type="NCBI Taxonomy" id="1215092"/>
    <lineage>
        <taxon>Bacteria</taxon>
        <taxon>Pseudomonadati</taxon>
        <taxon>Pseudomonadota</taxon>
        <taxon>Gammaproteobacteria</taxon>
        <taxon>Pseudomonadales</taxon>
        <taxon>Pseudomonadaceae</taxon>
        <taxon>Aquipseudomonas</taxon>
    </lineage>
</organism>
<dbReference type="eggNOG" id="ENOG502ZNQ9">
    <property type="taxonomic scope" value="Bacteria"/>
</dbReference>
<keyword evidence="1" id="KW-0472">Membrane</keyword>
<accession>U2ZPL0</accession>
<keyword evidence="3" id="KW-1185">Reference proteome</keyword>
<keyword evidence="1" id="KW-0812">Transmembrane</keyword>
<evidence type="ECO:0000313" key="3">
    <source>
        <dbReference type="Proteomes" id="UP000016560"/>
    </source>
</evidence>
<dbReference type="EMBL" id="BATI01000021">
    <property type="protein sequence ID" value="GAD63370.1"/>
    <property type="molecule type" value="Genomic_DNA"/>
</dbReference>
<feature type="transmembrane region" description="Helical" evidence="1">
    <location>
        <begin position="51"/>
        <end position="70"/>
    </location>
</feature>
<dbReference type="AlphaFoldDB" id="U2ZPL0"/>
<sequence length="143" mass="16149">MTALRHLLRHLLLPLCALLGCAMVIYGGSLPDYWLRRSMPEGMEPAYPLQWVLLFCAIVLAECSLLLAVLRPWSYCRSWGRAWCATLLAIPLALFWLTGVLHSPPHYGLHLQWWLLVCAALLVLSLYSSLAAWLHKRAERAAG</sequence>